<proteinExistence type="predicted"/>
<gene>
    <name evidence="2" type="ORF">L207DRAFT_638567</name>
</gene>
<feature type="region of interest" description="Disordered" evidence="1">
    <location>
        <begin position="397"/>
        <end position="433"/>
    </location>
</feature>
<accession>A0A2J6R645</accession>
<evidence type="ECO:0000313" key="3">
    <source>
        <dbReference type="Proteomes" id="UP000235786"/>
    </source>
</evidence>
<dbReference type="AlphaFoldDB" id="A0A2J6R645"/>
<evidence type="ECO:0000313" key="2">
    <source>
        <dbReference type="EMBL" id="PMD33992.1"/>
    </source>
</evidence>
<keyword evidence="3" id="KW-1185">Reference proteome</keyword>
<reference evidence="2 3" key="1">
    <citation type="submission" date="2016-04" db="EMBL/GenBank/DDBJ databases">
        <title>A degradative enzymes factory behind the ericoid mycorrhizal symbiosis.</title>
        <authorList>
            <consortium name="DOE Joint Genome Institute"/>
            <person name="Martino E."/>
            <person name="Morin E."/>
            <person name="Grelet G."/>
            <person name="Kuo A."/>
            <person name="Kohler A."/>
            <person name="Daghino S."/>
            <person name="Barry K."/>
            <person name="Choi C."/>
            <person name="Cichocki N."/>
            <person name="Clum A."/>
            <person name="Copeland A."/>
            <person name="Hainaut M."/>
            <person name="Haridas S."/>
            <person name="Labutti K."/>
            <person name="Lindquist E."/>
            <person name="Lipzen A."/>
            <person name="Khouja H.-R."/>
            <person name="Murat C."/>
            <person name="Ohm R."/>
            <person name="Olson A."/>
            <person name="Spatafora J."/>
            <person name="Veneault-Fourrey C."/>
            <person name="Henrissat B."/>
            <person name="Grigoriev I."/>
            <person name="Martin F."/>
            <person name="Perotto S."/>
        </authorList>
    </citation>
    <scope>NUCLEOTIDE SEQUENCE [LARGE SCALE GENOMIC DNA]</scope>
    <source>
        <strain evidence="2 3">F</strain>
    </source>
</reference>
<dbReference type="Proteomes" id="UP000235786">
    <property type="component" value="Unassembled WGS sequence"/>
</dbReference>
<dbReference type="EMBL" id="KZ613954">
    <property type="protein sequence ID" value="PMD33992.1"/>
    <property type="molecule type" value="Genomic_DNA"/>
</dbReference>
<feature type="non-terminal residue" evidence="2">
    <location>
        <position position="433"/>
    </location>
</feature>
<feature type="compositionally biased region" description="Low complexity" evidence="1">
    <location>
        <begin position="14"/>
        <end position="28"/>
    </location>
</feature>
<protein>
    <submittedName>
        <fullName evidence="2">Uncharacterized protein</fullName>
    </submittedName>
</protein>
<name>A0A2J6R645_HYAVF</name>
<evidence type="ECO:0000256" key="1">
    <source>
        <dbReference type="SAM" id="MobiDB-lite"/>
    </source>
</evidence>
<sequence length="433" mass="47801">MAPQACQDDTQRALTPSSIASLSPTASSRPFDELSSKLEVIKKNEKKLQDLSLELEKVCAFVKARSAHAATFIGGRLCTQLDELKEPDSISEVLGSIDPGNAEVEWARVKKGILDRADFEVLKVLDAGRTDLLQALGQAEQYLSAWVINKVSLLDSLLPGYDGKGSNDGTLVRETREMTDRRKEQLGLQIIIFESLEKAYSKSRSDWSYIQKTMAADDKYNIENSIGALSLTFSRVSDRDALHRQDVDWTVDAIQPAYIMTLRSAQAGMDAHRERMFRMMFSITQMFEDAEHSLIMPSKDFEEGRRASGRSTIASGPNWKPYLGVPVSTVLSQITQGAKTAKDSAIAQNASVTVNLESEDSADNIQPDKHSATDPWAHMDDEIEHDQLALTPITTNGFRQSDTESSVADPEHIWQKDFVAGEGGQAIKAESPS</sequence>
<organism evidence="2 3">
    <name type="scientific">Hyaloscypha variabilis (strain UAMH 11265 / GT02V1 / F)</name>
    <name type="common">Meliniomyces variabilis</name>
    <dbReference type="NCBI Taxonomy" id="1149755"/>
    <lineage>
        <taxon>Eukaryota</taxon>
        <taxon>Fungi</taxon>
        <taxon>Dikarya</taxon>
        <taxon>Ascomycota</taxon>
        <taxon>Pezizomycotina</taxon>
        <taxon>Leotiomycetes</taxon>
        <taxon>Helotiales</taxon>
        <taxon>Hyaloscyphaceae</taxon>
        <taxon>Hyaloscypha</taxon>
        <taxon>Hyaloscypha variabilis</taxon>
    </lineage>
</organism>
<feature type="region of interest" description="Disordered" evidence="1">
    <location>
        <begin position="1"/>
        <end position="28"/>
    </location>
</feature>
<feature type="compositionally biased region" description="Polar residues" evidence="1">
    <location>
        <begin position="397"/>
        <end position="406"/>
    </location>
</feature>